<feature type="domain" description="Tc toxin complex TcA C-terminal TcB-binding" evidence="1">
    <location>
        <begin position="43"/>
        <end position="106"/>
    </location>
</feature>
<evidence type="ECO:0000313" key="2">
    <source>
        <dbReference type="EMBL" id="QBQ55194.1"/>
    </source>
</evidence>
<dbReference type="InterPro" id="IPR040840">
    <property type="entry name" value="TcA_TcB_BD"/>
</dbReference>
<protein>
    <recommendedName>
        <fullName evidence="1">Tc toxin complex TcA C-terminal TcB-binding domain-containing protein</fullName>
    </recommendedName>
</protein>
<name>A0A4P7C176_9GAMM</name>
<reference evidence="2 3" key="1">
    <citation type="submission" date="2019-03" db="EMBL/GenBank/DDBJ databases">
        <title>The genome sequence of Nitrosococcus wardiae strain D1FHST reveals the archetypal metabolic capacity of ammonia-oxidizing Gammaproteobacteria.</title>
        <authorList>
            <person name="Wang L."/>
            <person name="Lim C.K."/>
            <person name="Hanson T.E."/>
            <person name="Dang H."/>
            <person name="Klotz M.G."/>
        </authorList>
    </citation>
    <scope>NUCLEOTIDE SEQUENCE [LARGE SCALE GENOMIC DNA]</scope>
    <source>
        <strain evidence="2 3">D1FHS</strain>
    </source>
</reference>
<dbReference type="Proteomes" id="UP000294325">
    <property type="component" value="Chromosome"/>
</dbReference>
<dbReference type="Pfam" id="PF18276">
    <property type="entry name" value="TcA_TcB_BD"/>
    <property type="match status" value="1"/>
</dbReference>
<proteinExistence type="predicted"/>
<dbReference type="EMBL" id="CP038033">
    <property type="protein sequence ID" value="QBQ55194.1"/>
    <property type="molecule type" value="Genomic_DNA"/>
</dbReference>
<dbReference type="RefSeq" id="WP_134358462.1">
    <property type="nucleotide sequence ID" value="NZ_CP038033.1"/>
</dbReference>
<dbReference type="AlphaFoldDB" id="A0A4P7C176"/>
<keyword evidence="3" id="KW-1185">Reference proteome</keyword>
<evidence type="ECO:0000259" key="1">
    <source>
        <dbReference type="Pfam" id="PF18276"/>
    </source>
</evidence>
<dbReference type="OrthoDB" id="9781691at2"/>
<dbReference type="KEGG" id="nwr:E3U44_12250"/>
<gene>
    <name evidence="2" type="ORF">E3U44_12250</name>
</gene>
<accession>A0A4P7C176</accession>
<sequence length="286" mass="32252">MRVSVIALIPSTQGIHATLATTGASRAVIGGDVFQEAVVRRDPEMVALTSPRDATGLFELQQQSEMLFPFEGLGVDTTWEFRMPKASNPFDYKTLADVLITIEYTALHSSNYYQQVTQTLKPRVSADRAFSFRHELSDQWYDLHHPDLIQAPNVPMTVKWKTRREDFPPNLESLNIDQIVLYFVRKEGKTFEVPVTKLQFTFTDKTGEHKPKGAATSIDGVISTRRGNGGTCWIPMTGNTPVGEWELALLTPLKDGRKPEEVFKNEEIEDILFVITYSGRTPQWSA</sequence>
<evidence type="ECO:0000313" key="3">
    <source>
        <dbReference type="Proteomes" id="UP000294325"/>
    </source>
</evidence>
<organism evidence="2 3">
    <name type="scientific">Nitrosococcus wardiae</name>
    <dbReference type="NCBI Taxonomy" id="1814290"/>
    <lineage>
        <taxon>Bacteria</taxon>
        <taxon>Pseudomonadati</taxon>
        <taxon>Pseudomonadota</taxon>
        <taxon>Gammaproteobacteria</taxon>
        <taxon>Chromatiales</taxon>
        <taxon>Chromatiaceae</taxon>
        <taxon>Nitrosococcus</taxon>
    </lineage>
</organism>